<dbReference type="SUPFAM" id="SSF81342">
    <property type="entry name" value="Transmembrane di-heme cytochromes"/>
    <property type="match status" value="1"/>
</dbReference>
<dbReference type="GO" id="GO:0016020">
    <property type="term" value="C:membrane"/>
    <property type="evidence" value="ECO:0007669"/>
    <property type="project" value="InterPro"/>
</dbReference>
<keyword evidence="2" id="KW-1185">Reference proteome</keyword>
<evidence type="ECO:0000313" key="1">
    <source>
        <dbReference type="EMBL" id="ODS01747.1"/>
    </source>
</evidence>
<sequence>MLTPLTRAGQDRVGPAAMLNPVKTSQAAEVRVWDPFVRVFHWALVVAFATAYLTEDPLIVHVWAGYVVGGLVLAR</sequence>
<dbReference type="Gene3D" id="1.20.950.20">
    <property type="entry name" value="Transmembrane di-heme cytochromes, Chain C"/>
    <property type="match status" value="1"/>
</dbReference>
<protein>
    <recommendedName>
        <fullName evidence="3">Cytochrome B</fullName>
    </recommendedName>
</protein>
<accession>A0A1E3W9I3</accession>
<dbReference type="EMBL" id="LPWF01000004">
    <property type="protein sequence ID" value="ODS01747.1"/>
    <property type="molecule type" value="Genomic_DNA"/>
</dbReference>
<dbReference type="STRING" id="1774969.AUC69_05775"/>
<name>A0A1E3W9I3_9HYPH</name>
<dbReference type="AlphaFoldDB" id="A0A1E3W9I3"/>
<gene>
    <name evidence="1" type="ORF">AUC69_05775</name>
</gene>
<dbReference type="GO" id="GO:0022904">
    <property type="term" value="P:respiratory electron transport chain"/>
    <property type="evidence" value="ECO:0007669"/>
    <property type="project" value="InterPro"/>
</dbReference>
<dbReference type="Proteomes" id="UP000094472">
    <property type="component" value="Unassembled WGS sequence"/>
</dbReference>
<comment type="caution">
    <text evidence="1">The sequence shown here is derived from an EMBL/GenBank/DDBJ whole genome shotgun (WGS) entry which is preliminary data.</text>
</comment>
<dbReference type="InterPro" id="IPR016174">
    <property type="entry name" value="Di-haem_cyt_TM"/>
</dbReference>
<proteinExistence type="predicted"/>
<evidence type="ECO:0008006" key="3">
    <source>
        <dbReference type="Google" id="ProtNLM"/>
    </source>
</evidence>
<reference evidence="1 2" key="1">
    <citation type="journal article" date="2016" name="Environ. Microbiol.">
        <title>New Methyloceanibacter diversity from North Sea sediments includes methanotroph containing solely the soluble methane monooxygenase.</title>
        <authorList>
            <person name="Vekeman B."/>
            <person name="Kerckhof F.M."/>
            <person name="Cremers G."/>
            <person name="de Vos P."/>
            <person name="Vandamme P."/>
            <person name="Boon N."/>
            <person name="Op den Camp H.J."/>
            <person name="Heylen K."/>
        </authorList>
    </citation>
    <scope>NUCLEOTIDE SEQUENCE [LARGE SCALE GENOMIC DNA]</scope>
    <source>
        <strain evidence="1 2">R-67175</strain>
    </source>
</reference>
<organism evidence="1 2">
    <name type="scientific">Methyloceanibacter superfactus</name>
    <dbReference type="NCBI Taxonomy" id="1774969"/>
    <lineage>
        <taxon>Bacteria</taxon>
        <taxon>Pseudomonadati</taxon>
        <taxon>Pseudomonadota</taxon>
        <taxon>Alphaproteobacteria</taxon>
        <taxon>Hyphomicrobiales</taxon>
        <taxon>Hyphomicrobiaceae</taxon>
        <taxon>Methyloceanibacter</taxon>
    </lineage>
</organism>
<evidence type="ECO:0000313" key="2">
    <source>
        <dbReference type="Proteomes" id="UP000094472"/>
    </source>
</evidence>